<dbReference type="GO" id="GO:0032259">
    <property type="term" value="P:methylation"/>
    <property type="evidence" value="ECO:0007669"/>
    <property type="project" value="UniProtKB-KW"/>
</dbReference>
<sequence length="238" mass="27799">MRSKQIDLSNYDTDKIRNSYLDRYDSIFSPWIDKELTLLELGVYKGGSLQLWRDYFPRARIVGVDLKIPANRDLGDRISLFQGDQKDIKFLSDMSKKAAPKGFDIIIDDASHVGLSTRITFWHLFDNHLKPGGLYVIEDWGTGYWDDWIDGKSFRPRARLFAETWHRIQTKWRLFKRIPIKFSIRSHDYGMVGFIKELVDEQGAADLTRKTIRGRPGRQSKFESLLITPSIVFVHKVK</sequence>
<dbReference type="SUPFAM" id="SSF53335">
    <property type="entry name" value="S-adenosyl-L-methionine-dependent methyltransferases"/>
    <property type="match status" value="1"/>
</dbReference>
<keyword evidence="1" id="KW-0489">Methyltransferase</keyword>
<dbReference type="Gene3D" id="3.40.50.150">
    <property type="entry name" value="Vaccinia Virus protein VP39"/>
    <property type="match status" value="1"/>
</dbReference>
<accession>A0A485M9V6</accession>
<gene>
    <name evidence="1" type="primary">mycE</name>
    <name evidence="1" type="ORF">SCFA_610010</name>
</gene>
<dbReference type="EMBL" id="CAADRM010000127">
    <property type="protein sequence ID" value="VFU17091.1"/>
    <property type="molecule type" value="Genomic_DNA"/>
</dbReference>
<dbReference type="InterPro" id="IPR029063">
    <property type="entry name" value="SAM-dependent_MTases_sf"/>
</dbReference>
<organism evidence="1">
    <name type="scientific">anaerobic digester metagenome</name>
    <dbReference type="NCBI Taxonomy" id="1263854"/>
    <lineage>
        <taxon>unclassified sequences</taxon>
        <taxon>metagenomes</taxon>
        <taxon>ecological metagenomes</taxon>
    </lineage>
</organism>
<dbReference type="AlphaFoldDB" id="A0A485M9V6"/>
<dbReference type="CDD" id="cd02440">
    <property type="entry name" value="AdoMet_MTases"/>
    <property type="match status" value="1"/>
</dbReference>
<reference evidence="1" key="1">
    <citation type="submission" date="2019-03" db="EMBL/GenBank/DDBJ databases">
        <authorList>
            <person name="Hao L."/>
        </authorList>
    </citation>
    <scope>NUCLEOTIDE SEQUENCE</scope>
</reference>
<protein>
    <submittedName>
        <fullName evidence="1">Mycinamicin VI 2''-O-methyltransferase</fullName>
        <ecNumber evidence="1">2.1.1.238</ecNumber>
    </submittedName>
</protein>
<keyword evidence="1" id="KW-0808">Transferase</keyword>
<name>A0A485M9V6_9ZZZZ</name>
<dbReference type="GO" id="GO:0102302">
    <property type="term" value="F:mycinamicin VI 2''-O-methyltransferase activity"/>
    <property type="evidence" value="ECO:0007669"/>
    <property type="project" value="UniProtKB-EC"/>
</dbReference>
<dbReference type="EC" id="2.1.1.238" evidence="1"/>
<proteinExistence type="predicted"/>
<evidence type="ECO:0000313" key="1">
    <source>
        <dbReference type="EMBL" id="VFU17091.1"/>
    </source>
</evidence>